<dbReference type="Pfam" id="PF00528">
    <property type="entry name" value="BPD_transp_1"/>
    <property type="match status" value="1"/>
</dbReference>
<protein>
    <submittedName>
        <fullName evidence="8">ABC transporter permease</fullName>
    </submittedName>
</protein>
<dbReference type="GO" id="GO:0005886">
    <property type="term" value="C:plasma membrane"/>
    <property type="evidence" value="ECO:0007669"/>
    <property type="project" value="UniProtKB-SubCell"/>
</dbReference>
<keyword evidence="2 7" id="KW-0813">Transport</keyword>
<sequence length="318" mass="33783">MVNHLLHRFPPALLTLVLGSIVIFALLRVFPGDPAEVMAGADAPPEAIDSIRRSLGLDRPVLSQYFAWIGSIMTLNFGDSYVIGGSISELLSAAALNTCVLASSALILSMLIALILGVGVELIDVRWARDAAAAITTLALAIPNFVVGTVLLIVFSVVLAVLPAGGIPREGLSENPEITVQFLVLPAIVLALPVGSQLARFLQDSISRELRASYVTTARALGIPRSRIILTQVLPNALPAALTVLGLEIGHIFGGTVIVEALFAWPGLGYLTQQAIINRDYPVVQIILLLSVALYVFIQLASDITHAVLDPRIRIGAR</sequence>
<dbReference type="RefSeq" id="WP_108403595.1">
    <property type="nucleotide sequence ID" value="NZ_CP026948.1"/>
</dbReference>
<feature type="transmembrane region" description="Helical" evidence="7">
    <location>
        <begin position="132"/>
        <end position="162"/>
    </location>
</feature>
<feature type="transmembrane region" description="Helical" evidence="7">
    <location>
        <begin position="62"/>
        <end position="83"/>
    </location>
</feature>
<dbReference type="InterPro" id="IPR035906">
    <property type="entry name" value="MetI-like_sf"/>
</dbReference>
<evidence type="ECO:0000256" key="1">
    <source>
        <dbReference type="ARBA" id="ARBA00004651"/>
    </source>
</evidence>
<feature type="transmembrane region" description="Helical" evidence="7">
    <location>
        <begin position="95"/>
        <end position="120"/>
    </location>
</feature>
<evidence type="ECO:0000256" key="7">
    <source>
        <dbReference type="RuleBase" id="RU363032"/>
    </source>
</evidence>
<feature type="transmembrane region" description="Helical" evidence="7">
    <location>
        <begin position="182"/>
        <end position="202"/>
    </location>
</feature>
<comment type="subcellular location">
    <subcellularLocation>
        <location evidence="1 7">Cell membrane</location>
        <topology evidence="1 7">Multi-pass membrane protein</topology>
    </subcellularLocation>
</comment>
<evidence type="ECO:0000256" key="4">
    <source>
        <dbReference type="ARBA" id="ARBA00022692"/>
    </source>
</evidence>
<dbReference type="PANTHER" id="PTHR43163">
    <property type="entry name" value="DIPEPTIDE TRANSPORT SYSTEM PERMEASE PROTEIN DPPB-RELATED"/>
    <property type="match status" value="1"/>
</dbReference>
<keyword evidence="9" id="KW-1185">Reference proteome</keyword>
<proteinExistence type="inferred from homology"/>
<evidence type="ECO:0000256" key="3">
    <source>
        <dbReference type="ARBA" id="ARBA00022475"/>
    </source>
</evidence>
<comment type="similarity">
    <text evidence="7">Belongs to the binding-protein-dependent transport system permease family.</text>
</comment>
<evidence type="ECO:0000256" key="2">
    <source>
        <dbReference type="ARBA" id="ARBA00022448"/>
    </source>
</evidence>
<feature type="transmembrane region" description="Helical" evidence="7">
    <location>
        <begin position="252"/>
        <end position="271"/>
    </location>
</feature>
<keyword evidence="4 7" id="KW-0812">Transmembrane</keyword>
<keyword evidence="6 7" id="KW-0472">Membrane</keyword>
<dbReference type="Gene3D" id="1.10.3720.10">
    <property type="entry name" value="MetI-like"/>
    <property type="match status" value="1"/>
</dbReference>
<dbReference type="GO" id="GO:0055085">
    <property type="term" value="P:transmembrane transport"/>
    <property type="evidence" value="ECO:0007669"/>
    <property type="project" value="InterPro"/>
</dbReference>
<dbReference type="PROSITE" id="PS50928">
    <property type="entry name" value="ABC_TM1"/>
    <property type="match status" value="1"/>
</dbReference>
<dbReference type="Pfam" id="PF19300">
    <property type="entry name" value="BPD_transp_1_N"/>
    <property type="match status" value="1"/>
</dbReference>
<feature type="transmembrane region" description="Helical" evidence="7">
    <location>
        <begin position="12"/>
        <end position="30"/>
    </location>
</feature>
<dbReference type="CDD" id="cd06261">
    <property type="entry name" value="TM_PBP2"/>
    <property type="match status" value="1"/>
</dbReference>
<dbReference type="OrthoDB" id="147639at2"/>
<dbReference type="Proteomes" id="UP000244754">
    <property type="component" value="Chromosome"/>
</dbReference>
<dbReference type="AlphaFoldDB" id="A0A2S0WCW4"/>
<reference evidence="9" key="1">
    <citation type="submission" date="2018-01" db="EMBL/GenBank/DDBJ databases">
        <authorList>
            <person name="Li J."/>
        </authorList>
    </citation>
    <scope>NUCLEOTIDE SEQUENCE [LARGE SCALE GENOMIC DNA]</scope>
    <source>
        <strain evidence="9">2184</strain>
    </source>
</reference>
<dbReference type="InterPro" id="IPR000515">
    <property type="entry name" value="MetI-like"/>
</dbReference>
<dbReference type="PANTHER" id="PTHR43163:SF6">
    <property type="entry name" value="DIPEPTIDE TRANSPORT SYSTEM PERMEASE PROTEIN DPPB-RELATED"/>
    <property type="match status" value="1"/>
</dbReference>
<keyword evidence="5 7" id="KW-1133">Transmembrane helix</keyword>
<dbReference type="KEGG" id="clia:C3E79_03150"/>
<evidence type="ECO:0000256" key="6">
    <source>
        <dbReference type="ARBA" id="ARBA00023136"/>
    </source>
</evidence>
<dbReference type="InterPro" id="IPR045621">
    <property type="entry name" value="BPD_transp_1_N"/>
</dbReference>
<keyword evidence="3" id="KW-1003">Cell membrane</keyword>
<feature type="transmembrane region" description="Helical" evidence="7">
    <location>
        <begin position="283"/>
        <end position="302"/>
    </location>
</feature>
<evidence type="ECO:0000313" key="8">
    <source>
        <dbReference type="EMBL" id="AWB83605.1"/>
    </source>
</evidence>
<gene>
    <name evidence="8" type="ORF">C3E79_03150</name>
</gene>
<evidence type="ECO:0000256" key="5">
    <source>
        <dbReference type="ARBA" id="ARBA00022989"/>
    </source>
</evidence>
<accession>A0A2S0WCW4</accession>
<dbReference type="SUPFAM" id="SSF161098">
    <property type="entry name" value="MetI-like"/>
    <property type="match status" value="1"/>
</dbReference>
<name>A0A2S0WCW4_9CORY</name>
<evidence type="ECO:0000313" key="9">
    <source>
        <dbReference type="Proteomes" id="UP000244754"/>
    </source>
</evidence>
<dbReference type="EMBL" id="CP026948">
    <property type="protein sequence ID" value="AWB83605.1"/>
    <property type="molecule type" value="Genomic_DNA"/>
</dbReference>
<organism evidence="8 9">
    <name type="scientific">Corynebacterium liangguodongii</name>
    <dbReference type="NCBI Taxonomy" id="2079535"/>
    <lineage>
        <taxon>Bacteria</taxon>
        <taxon>Bacillati</taxon>
        <taxon>Actinomycetota</taxon>
        <taxon>Actinomycetes</taxon>
        <taxon>Mycobacteriales</taxon>
        <taxon>Corynebacteriaceae</taxon>
        <taxon>Corynebacterium</taxon>
    </lineage>
</organism>